<gene>
    <name evidence="11" type="ORF">BIY37_01265</name>
</gene>
<evidence type="ECO:0000256" key="2">
    <source>
        <dbReference type="ARBA" id="ARBA00012720"/>
    </source>
</evidence>
<dbReference type="InterPro" id="IPR011257">
    <property type="entry name" value="DNA_glycosylase"/>
</dbReference>
<dbReference type="InterPro" id="IPR003265">
    <property type="entry name" value="HhH-GPD_domain"/>
</dbReference>
<keyword evidence="12" id="KW-1185">Reference proteome</keyword>
<keyword evidence="7" id="KW-0511">Multifunctional enzyme</keyword>
<evidence type="ECO:0000256" key="5">
    <source>
        <dbReference type="ARBA" id="ARBA00023204"/>
    </source>
</evidence>
<dbReference type="Gene3D" id="1.10.340.30">
    <property type="entry name" value="Hypothetical protein, domain 2"/>
    <property type="match status" value="1"/>
</dbReference>
<comment type="caution">
    <text evidence="11">The sequence shown here is derived from an EMBL/GenBank/DDBJ whole genome shotgun (WGS) entry which is preliminary data.</text>
</comment>
<proteinExistence type="inferred from homology"/>
<keyword evidence="3" id="KW-0227">DNA damage</keyword>
<dbReference type="InterPro" id="IPR012904">
    <property type="entry name" value="OGG_N"/>
</dbReference>
<evidence type="ECO:0000256" key="9">
    <source>
        <dbReference type="ARBA" id="ARBA00044632"/>
    </source>
</evidence>
<evidence type="ECO:0000256" key="3">
    <source>
        <dbReference type="ARBA" id="ARBA00022763"/>
    </source>
</evidence>
<accession>A0A1V6M319</accession>
<dbReference type="Proteomes" id="UP000242219">
    <property type="component" value="Unassembled WGS sequence"/>
</dbReference>
<dbReference type="Gene3D" id="1.10.1670.10">
    <property type="entry name" value="Helix-hairpin-Helix base-excision DNA repair enzymes (C-terminal)"/>
    <property type="match status" value="1"/>
</dbReference>
<protein>
    <recommendedName>
        <fullName evidence="2">DNA-(apurinic or apyrimidinic site) lyase</fullName>
        <ecNumber evidence="2">4.2.99.18</ecNumber>
    </recommendedName>
</protein>
<dbReference type="AlphaFoldDB" id="A0A1V6M319"/>
<keyword evidence="4" id="KW-0378">Hydrolase</keyword>
<dbReference type="SUPFAM" id="SSF55945">
    <property type="entry name" value="TATA-box binding protein-like"/>
    <property type="match status" value="1"/>
</dbReference>
<keyword evidence="8" id="KW-0326">Glycosidase</keyword>
<comment type="catalytic activity">
    <reaction evidence="9">
        <text>2'-deoxyribonucleotide-(2'-deoxyribose 5'-phosphate)-2'-deoxyribonucleotide-DNA = a 3'-end 2'-deoxyribonucleotide-(2,3-dehydro-2,3-deoxyribose 5'-phosphate)-DNA + a 5'-end 5'-phospho-2'-deoxyribonucleoside-DNA + H(+)</text>
        <dbReference type="Rhea" id="RHEA:66592"/>
        <dbReference type="Rhea" id="RHEA-COMP:13180"/>
        <dbReference type="Rhea" id="RHEA-COMP:16897"/>
        <dbReference type="Rhea" id="RHEA-COMP:17067"/>
        <dbReference type="ChEBI" id="CHEBI:15378"/>
        <dbReference type="ChEBI" id="CHEBI:136412"/>
        <dbReference type="ChEBI" id="CHEBI:157695"/>
        <dbReference type="ChEBI" id="CHEBI:167181"/>
        <dbReference type="EC" id="4.2.99.18"/>
    </reaction>
</comment>
<sequence>MPKISVKNFNLESTLLCGQLFRVFRRGDWYDIAARDRIFHVRQSAHYLEFQGIDRKFLTHYFALDEPYSTILNEINRDRHIGKAIRRYYGLRIVRQDPWECLISFLCSSAANIPKIKLNLEILSRSFGKKTDVKGMEMHTFPNPGDLNDYDQIVLAKTGFRAKYLKTANDLVSEDFLLSLRKLSYPEAKKALKDIPGIGDKIADCILLFSLGFTEAFPIDTWMKKILQKLYFNNQQVSNQKLQEFGVKYFGRYAGYAQQFLYMLARESA</sequence>
<dbReference type="RefSeq" id="WP_070066027.1">
    <property type="nucleotide sequence ID" value="NZ_MJUW02000019.1"/>
</dbReference>
<evidence type="ECO:0000256" key="7">
    <source>
        <dbReference type="ARBA" id="ARBA00023268"/>
    </source>
</evidence>
<dbReference type="GO" id="GO:0006289">
    <property type="term" value="P:nucleotide-excision repair"/>
    <property type="evidence" value="ECO:0007669"/>
    <property type="project" value="InterPro"/>
</dbReference>
<dbReference type="GO" id="GO:0006284">
    <property type="term" value="P:base-excision repair"/>
    <property type="evidence" value="ECO:0007669"/>
    <property type="project" value="InterPro"/>
</dbReference>
<evidence type="ECO:0000256" key="1">
    <source>
        <dbReference type="ARBA" id="ARBA00010679"/>
    </source>
</evidence>
<name>A0A1V6M319_9BACT</name>
<dbReference type="Gene3D" id="3.30.310.260">
    <property type="match status" value="1"/>
</dbReference>
<dbReference type="SMART" id="SM00478">
    <property type="entry name" value="ENDO3c"/>
    <property type="match status" value="1"/>
</dbReference>
<evidence type="ECO:0000256" key="6">
    <source>
        <dbReference type="ARBA" id="ARBA00023239"/>
    </source>
</evidence>
<dbReference type="GO" id="GO:0140078">
    <property type="term" value="F:class I DNA-(apurinic or apyrimidinic site) endonuclease activity"/>
    <property type="evidence" value="ECO:0007669"/>
    <property type="project" value="UniProtKB-EC"/>
</dbReference>
<keyword evidence="5" id="KW-0234">DNA repair</keyword>
<dbReference type="SUPFAM" id="SSF48150">
    <property type="entry name" value="DNA-glycosylase"/>
    <property type="match status" value="1"/>
</dbReference>
<dbReference type="PANTHER" id="PTHR10242">
    <property type="entry name" value="8-OXOGUANINE DNA GLYCOSYLASE"/>
    <property type="match status" value="1"/>
</dbReference>
<dbReference type="InterPro" id="IPR023170">
    <property type="entry name" value="HhH_base_excis_C"/>
</dbReference>
<evidence type="ECO:0000259" key="10">
    <source>
        <dbReference type="SMART" id="SM00478"/>
    </source>
</evidence>
<reference evidence="11 12" key="1">
    <citation type="journal article" date="2016" name="Genome Announc.">
        <title>Draft Genome Sequence of the Anaerobic Ammonium-Oxidizing Bacterium 'Candidatus Brocadia sp. 40'.</title>
        <authorList>
            <person name="Ali M."/>
            <person name="Haroon M.F."/>
            <person name="Narita Y."/>
            <person name="Zhang L."/>
            <person name="Rangel Shaw D."/>
            <person name="Okabe S."/>
            <person name="Saikaly P.E."/>
        </authorList>
    </citation>
    <scope>NUCLEOTIDE SEQUENCE [LARGE SCALE GENOMIC DNA]</scope>
    <source>
        <strain evidence="11 12">40</strain>
    </source>
</reference>
<keyword evidence="6" id="KW-0456">Lyase</keyword>
<feature type="domain" description="HhH-GPD" evidence="10">
    <location>
        <begin position="107"/>
        <end position="266"/>
    </location>
</feature>
<dbReference type="CDD" id="cd00056">
    <property type="entry name" value="ENDO3c"/>
    <property type="match status" value="1"/>
</dbReference>
<evidence type="ECO:0000313" key="12">
    <source>
        <dbReference type="Proteomes" id="UP000242219"/>
    </source>
</evidence>
<dbReference type="PANTHER" id="PTHR10242:SF2">
    <property type="entry name" value="N-GLYCOSYLASE_DNA LYASE"/>
    <property type="match status" value="1"/>
</dbReference>
<dbReference type="GO" id="GO:0008534">
    <property type="term" value="F:oxidized purine nucleobase lesion DNA N-glycosylase activity"/>
    <property type="evidence" value="ECO:0007669"/>
    <property type="project" value="InterPro"/>
</dbReference>
<evidence type="ECO:0000256" key="4">
    <source>
        <dbReference type="ARBA" id="ARBA00022801"/>
    </source>
</evidence>
<dbReference type="InterPro" id="IPR052054">
    <property type="entry name" value="Oxidative_DNA_repair_enzyme"/>
</dbReference>
<dbReference type="EC" id="4.2.99.18" evidence="2"/>
<evidence type="ECO:0000313" key="11">
    <source>
        <dbReference type="EMBL" id="OQD46804.1"/>
    </source>
</evidence>
<dbReference type="Pfam" id="PF07934">
    <property type="entry name" value="OGG_N"/>
    <property type="match status" value="1"/>
</dbReference>
<dbReference type="GO" id="GO:0003684">
    <property type="term" value="F:damaged DNA binding"/>
    <property type="evidence" value="ECO:0007669"/>
    <property type="project" value="InterPro"/>
</dbReference>
<dbReference type="EMBL" id="MJUW02000019">
    <property type="protein sequence ID" value="OQD46804.1"/>
    <property type="molecule type" value="Genomic_DNA"/>
</dbReference>
<comment type="similarity">
    <text evidence="1">Belongs to the type-1 OGG1 family.</text>
</comment>
<evidence type="ECO:0000256" key="8">
    <source>
        <dbReference type="ARBA" id="ARBA00023295"/>
    </source>
</evidence>
<organism evidence="11 12">
    <name type="scientific">Candidatus Brocadia sapporoensis</name>
    <dbReference type="NCBI Taxonomy" id="392547"/>
    <lineage>
        <taxon>Bacteria</taxon>
        <taxon>Pseudomonadati</taxon>
        <taxon>Planctomycetota</taxon>
        <taxon>Candidatus Brocadiia</taxon>
        <taxon>Candidatus Brocadiales</taxon>
        <taxon>Candidatus Brocadiaceae</taxon>
        <taxon>Candidatus Brocadia</taxon>
    </lineage>
</organism>